<gene>
    <name evidence="2" type="ORF">C0V82_21065</name>
</gene>
<dbReference type="Gene3D" id="3.40.50.12780">
    <property type="entry name" value="N-terminal domain of ligase-like"/>
    <property type="match status" value="1"/>
</dbReference>
<dbReference type="PANTHER" id="PTHR43201">
    <property type="entry name" value="ACYL-COA SYNTHETASE"/>
    <property type="match status" value="1"/>
</dbReference>
<evidence type="ECO:0000259" key="1">
    <source>
        <dbReference type="Pfam" id="PF00501"/>
    </source>
</evidence>
<dbReference type="SUPFAM" id="SSF48613">
    <property type="entry name" value="Heme oxygenase-like"/>
    <property type="match status" value="1"/>
</dbReference>
<dbReference type="RefSeq" id="WP_102114325.1">
    <property type="nucleotide sequence ID" value="NZ_BMGN01000023.1"/>
</dbReference>
<dbReference type="KEGG" id="ncb:C0V82_21065"/>
<dbReference type="InterPro" id="IPR045851">
    <property type="entry name" value="AMP-bd_C_sf"/>
</dbReference>
<keyword evidence="3" id="KW-1185">Reference proteome</keyword>
<name>A0A2K9NIA3_9PROT</name>
<dbReference type="InterPro" id="IPR000873">
    <property type="entry name" value="AMP-dep_synth/lig_dom"/>
</dbReference>
<dbReference type="Proteomes" id="UP000234752">
    <property type="component" value="Chromosome eg_2"/>
</dbReference>
<dbReference type="InterPro" id="IPR016084">
    <property type="entry name" value="Haem_Oase-like_multi-hlx"/>
</dbReference>
<dbReference type="OrthoDB" id="9803968at2"/>
<feature type="domain" description="AMP-dependent synthetase/ligase" evidence="1">
    <location>
        <begin position="14"/>
        <end position="326"/>
    </location>
</feature>
<dbReference type="AlphaFoldDB" id="A0A2K9NIA3"/>
<reference evidence="2 3" key="1">
    <citation type="submission" date="2017-12" db="EMBL/GenBank/DDBJ databases">
        <title>Genomes of bacteria within cyanobacterial aggregates.</title>
        <authorList>
            <person name="Cai H."/>
        </authorList>
    </citation>
    <scope>NUCLEOTIDE SEQUENCE [LARGE SCALE GENOMIC DNA]</scope>
    <source>
        <strain evidence="2 3">TH16</strain>
    </source>
</reference>
<protein>
    <submittedName>
        <fullName evidence="2">AMP-dependent synthetase</fullName>
    </submittedName>
</protein>
<dbReference type="InterPro" id="IPR042099">
    <property type="entry name" value="ANL_N_sf"/>
</dbReference>
<evidence type="ECO:0000313" key="3">
    <source>
        <dbReference type="Proteomes" id="UP000234752"/>
    </source>
</evidence>
<dbReference type="Gene3D" id="3.30.300.30">
    <property type="match status" value="1"/>
</dbReference>
<proteinExistence type="predicted"/>
<dbReference type="GO" id="GO:0031956">
    <property type="term" value="F:medium-chain fatty acid-CoA ligase activity"/>
    <property type="evidence" value="ECO:0007669"/>
    <property type="project" value="TreeGrafter"/>
</dbReference>
<dbReference type="InterPro" id="IPR020845">
    <property type="entry name" value="AMP-binding_CS"/>
</dbReference>
<accession>A0A2K9NIA3</accession>
<evidence type="ECO:0000313" key="2">
    <source>
        <dbReference type="EMBL" id="AUN32793.1"/>
    </source>
</evidence>
<sequence length="709" mass="76242">MSRILSAIRMQDPAKPAINDWTYGSLSGVIDRLAADLCENIGLDRRPVAVEANNSAAWAVLDLALLELGLVGLPLPGFFTPDQRSHALADAGAGWLITDIPRNGGQALRVGTEMLYLHRLDHAPVLLPVGTAKITYTSGTTGTPKGVCLSAAGLEKVATSLVQVIGTDYAGRHVAILPLPVLLENVAGLYSTLLAGGHYLATSPEELGLAQPFQPDFGRLLAALSTVRANSVILVPELLRGLMAAMAQSGHTLPDLRLVAVGGARVAPSLLAQAAMLGLPVYQGYGLSECGSVVALNTPDANRVGTVGRVLPHLDLAVDPATREVSVNNHAFLGYVGGDPALSRIATADLGSLDEDGYLSIQGRSRNVIINAFGRNIAPEWVEAELTAQPEILQAVLFGDAQADLTVLIVPTRLGQDPSALSLAVARANGALPPYARVARWHTVPAFTPLNGMLTPNGRPRRDAIATAHANLLSRNEDEIPMPQAFFDRLVTETEPARLSLLSVPQIQDGLTGRISLETYIAYLTEAYHHVKHTVPLMRTARAALRPDQEWLIPALDEYIEEEEGHEEWILNDIRHAGGNAEMVRHGAPRAATQAMVDEAYRFIREENAAGFFGMVYVLEGTSTAIATHGAEAVRKSLNLPKSCFSYLTSHGSLDIQHMEFFRTLMNRVTDPVDQQAIITMASRIFGLFAGLFRAIPHSRHTDEVRHVA</sequence>
<organism evidence="2 3">
    <name type="scientific">Niveispirillum cyanobacteriorum</name>
    <dbReference type="NCBI Taxonomy" id="1612173"/>
    <lineage>
        <taxon>Bacteria</taxon>
        <taxon>Pseudomonadati</taxon>
        <taxon>Pseudomonadota</taxon>
        <taxon>Alphaproteobacteria</taxon>
        <taxon>Rhodospirillales</taxon>
        <taxon>Azospirillaceae</taxon>
        <taxon>Niveispirillum</taxon>
    </lineage>
</organism>
<dbReference type="SMART" id="SM01236">
    <property type="entry name" value="Haem_oxygenase_2"/>
    <property type="match status" value="1"/>
</dbReference>
<dbReference type="SUPFAM" id="SSF56801">
    <property type="entry name" value="Acetyl-CoA synthetase-like"/>
    <property type="match status" value="1"/>
</dbReference>
<dbReference type="PANTHER" id="PTHR43201:SF32">
    <property type="entry name" value="2-SUCCINYLBENZOATE--COA LIGASE, CHLOROPLASTIC_PEROXISOMAL"/>
    <property type="match status" value="1"/>
</dbReference>
<dbReference type="Gene3D" id="1.20.910.10">
    <property type="entry name" value="Heme oxygenase-like"/>
    <property type="match status" value="1"/>
</dbReference>
<dbReference type="GO" id="GO:0006631">
    <property type="term" value="P:fatty acid metabolic process"/>
    <property type="evidence" value="ECO:0007669"/>
    <property type="project" value="TreeGrafter"/>
</dbReference>
<dbReference type="EMBL" id="CP025612">
    <property type="protein sequence ID" value="AUN32793.1"/>
    <property type="molecule type" value="Genomic_DNA"/>
</dbReference>
<dbReference type="Pfam" id="PF14518">
    <property type="entry name" value="Haem_oxygenas_2"/>
    <property type="match status" value="1"/>
</dbReference>
<dbReference type="PROSITE" id="PS00455">
    <property type="entry name" value="AMP_BINDING"/>
    <property type="match status" value="1"/>
</dbReference>
<dbReference type="Pfam" id="PF00501">
    <property type="entry name" value="AMP-binding"/>
    <property type="match status" value="1"/>
</dbReference>